<dbReference type="OrthoDB" id="312811at2157"/>
<dbReference type="Gene3D" id="1.10.3720.10">
    <property type="entry name" value="MetI-like"/>
    <property type="match status" value="1"/>
</dbReference>
<keyword evidence="2 7" id="KW-0813">Transport</keyword>
<keyword evidence="4 7" id="KW-0812">Transmembrane</keyword>
<comment type="subcellular location">
    <subcellularLocation>
        <location evidence="1 7">Cell membrane</location>
        <topology evidence="1 7">Multi-pass membrane protein</topology>
    </subcellularLocation>
</comment>
<keyword evidence="10" id="KW-1185">Reference proteome</keyword>
<feature type="transmembrane region" description="Helical" evidence="7">
    <location>
        <begin position="102"/>
        <end position="126"/>
    </location>
</feature>
<evidence type="ECO:0000313" key="9">
    <source>
        <dbReference type="EMBL" id="RQG95054.1"/>
    </source>
</evidence>
<keyword evidence="6 7" id="KW-0472">Membrane</keyword>
<dbReference type="InterPro" id="IPR000515">
    <property type="entry name" value="MetI-like"/>
</dbReference>
<dbReference type="GO" id="GO:0055085">
    <property type="term" value="P:transmembrane transport"/>
    <property type="evidence" value="ECO:0007669"/>
    <property type="project" value="InterPro"/>
</dbReference>
<proteinExistence type="inferred from homology"/>
<keyword evidence="3" id="KW-1003">Cell membrane</keyword>
<dbReference type="InterPro" id="IPR050366">
    <property type="entry name" value="BP-dependent_transpt_permease"/>
</dbReference>
<feature type="transmembrane region" description="Helical" evidence="7">
    <location>
        <begin position="219"/>
        <end position="247"/>
    </location>
</feature>
<evidence type="ECO:0000256" key="3">
    <source>
        <dbReference type="ARBA" id="ARBA00022475"/>
    </source>
</evidence>
<evidence type="ECO:0000256" key="7">
    <source>
        <dbReference type="RuleBase" id="RU363032"/>
    </source>
</evidence>
<evidence type="ECO:0000259" key="8">
    <source>
        <dbReference type="PROSITE" id="PS50928"/>
    </source>
</evidence>
<dbReference type="SUPFAM" id="SSF161098">
    <property type="entry name" value="MetI-like"/>
    <property type="match status" value="1"/>
</dbReference>
<organism evidence="9 10">
    <name type="scientific">Natrarchaeobius chitinivorans</name>
    <dbReference type="NCBI Taxonomy" id="1679083"/>
    <lineage>
        <taxon>Archaea</taxon>
        <taxon>Methanobacteriati</taxon>
        <taxon>Methanobacteriota</taxon>
        <taxon>Stenosarchaea group</taxon>
        <taxon>Halobacteria</taxon>
        <taxon>Halobacteriales</taxon>
        <taxon>Natrialbaceae</taxon>
        <taxon>Natrarchaeobius</taxon>
    </lineage>
</organism>
<feature type="transmembrane region" description="Helical" evidence="7">
    <location>
        <begin position="146"/>
        <end position="173"/>
    </location>
</feature>
<protein>
    <submittedName>
        <fullName evidence="9">ABC transporter permease</fullName>
    </submittedName>
</protein>
<dbReference type="GO" id="GO:0005886">
    <property type="term" value="C:plasma membrane"/>
    <property type="evidence" value="ECO:0007669"/>
    <property type="project" value="UniProtKB-SubCell"/>
</dbReference>
<feature type="domain" description="ABC transmembrane type-1" evidence="8">
    <location>
        <begin position="98"/>
        <end position="288"/>
    </location>
</feature>
<comment type="similarity">
    <text evidence="7">Belongs to the binding-protein-dependent transport system permease family.</text>
</comment>
<dbReference type="Proteomes" id="UP000281431">
    <property type="component" value="Unassembled WGS sequence"/>
</dbReference>
<evidence type="ECO:0000256" key="1">
    <source>
        <dbReference type="ARBA" id="ARBA00004651"/>
    </source>
</evidence>
<evidence type="ECO:0000256" key="5">
    <source>
        <dbReference type="ARBA" id="ARBA00022989"/>
    </source>
</evidence>
<gene>
    <name evidence="9" type="ORF">EA472_21880</name>
</gene>
<keyword evidence="5 7" id="KW-1133">Transmembrane helix</keyword>
<reference evidence="9 10" key="1">
    <citation type="submission" date="2018-10" db="EMBL/GenBank/DDBJ databases">
        <title>Natrarchaeobius chitinivorans gen. nov., sp. nov., and Natrarchaeobius haloalkaliphilus sp. nov., alkaliphilic, chitin-utilizing haloarchaea from hypersaline alkaline lakes.</title>
        <authorList>
            <person name="Sorokin D.Y."/>
            <person name="Elcheninov A.G."/>
            <person name="Kostrikina N.A."/>
            <person name="Bale N.J."/>
            <person name="Sinninghe Damste J.S."/>
            <person name="Khijniak T.V."/>
            <person name="Kublanov I.V."/>
            <person name="Toshchakov S.V."/>
        </authorList>
    </citation>
    <scope>NUCLEOTIDE SEQUENCE [LARGE SCALE GENOMIC DNA]</scope>
    <source>
        <strain evidence="9 10">AArcht7</strain>
    </source>
</reference>
<dbReference type="EMBL" id="REFZ01000037">
    <property type="protein sequence ID" value="RQG95054.1"/>
    <property type="molecule type" value="Genomic_DNA"/>
</dbReference>
<dbReference type="PANTHER" id="PTHR43386:SF1">
    <property type="entry name" value="D,D-DIPEPTIDE TRANSPORT SYSTEM PERMEASE PROTEIN DDPC-RELATED"/>
    <property type="match status" value="1"/>
</dbReference>
<dbReference type="Pfam" id="PF00528">
    <property type="entry name" value="BPD_transp_1"/>
    <property type="match status" value="1"/>
</dbReference>
<dbReference type="InterPro" id="IPR035906">
    <property type="entry name" value="MetI-like_sf"/>
</dbReference>
<evidence type="ECO:0000256" key="6">
    <source>
        <dbReference type="ARBA" id="ARBA00023136"/>
    </source>
</evidence>
<dbReference type="PANTHER" id="PTHR43386">
    <property type="entry name" value="OLIGOPEPTIDE TRANSPORT SYSTEM PERMEASE PROTEIN APPC"/>
    <property type="match status" value="1"/>
</dbReference>
<dbReference type="CDD" id="cd06261">
    <property type="entry name" value="TM_PBP2"/>
    <property type="match status" value="1"/>
</dbReference>
<feature type="transmembrane region" description="Helical" evidence="7">
    <location>
        <begin position="267"/>
        <end position="287"/>
    </location>
</feature>
<accession>A0A3N6M3M3</accession>
<sequence>MQALIDKLHQTFDHPLFKNIRAGFRIILNNKATRIYFSIIVIILLLGLFGPAVAPYEANEITRDDNGDIQRSEAPSSEHLLGTTERGEDVLSQVLIGARPTVASGILGGGLIITLGLGIGLTSGYVGGRTENVLMRITDLFYGIPMIPTAIILVAFFGIGYFSSILIIGLILWRSSARVIRSQVLQIKEQPFVKSAETAGASTRYVIIRHILPNVGSMAVLFLALGIGSTIIVQAGLAFIGVTNPYIPSWGVMIRNAYDSGLMAVAWWWSIPPGLLIAISVMSTFMFGRSYEQLSGQTDNEIVGWEGQ</sequence>
<name>A0A3N6M3M3_NATCH</name>
<evidence type="ECO:0000256" key="2">
    <source>
        <dbReference type="ARBA" id="ARBA00022448"/>
    </source>
</evidence>
<dbReference type="AlphaFoldDB" id="A0A3N6M3M3"/>
<evidence type="ECO:0000313" key="10">
    <source>
        <dbReference type="Proteomes" id="UP000281431"/>
    </source>
</evidence>
<dbReference type="PROSITE" id="PS50928">
    <property type="entry name" value="ABC_TM1"/>
    <property type="match status" value="1"/>
</dbReference>
<feature type="transmembrane region" description="Helical" evidence="7">
    <location>
        <begin position="35"/>
        <end position="54"/>
    </location>
</feature>
<comment type="caution">
    <text evidence="9">The sequence shown here is derived from an EMBL/GenBank/DDBJ whole genome shotgun (WGS) entry which is preliminary data.</text>
</comment>
<evidence type="ECO:0000256" key="4">
    <source>
        <dbReference type="ARBA" id="ARBA00022692"/>
    </source>
</evidence>